<dbReference type="Proteomes" id="UP000008731">
    <property type="component" value="Segment"/>
</dbReference>
<dbReference type="GeneID" id="9926524"/>
<organism evidence="1 2">
    <name type="scientific">Acinetobacter phage Acj9</name>
    <dbReference type="NCBI Taxonomy" id="760939"/>
    <lineage>
        <taxon>Viruses</taxon>
        <taxon>Duplodnaviria</taxon>
        <taxon>Heunggongvirae</taxon>
        <taxon>Uroviricota</taxon>
        <taxon>Caudoviricetes</taxon>
        <taxon>Pantevenvirales</taxon>
        <taxon>Straboviridae</taxon>
        <taxon>Twarogvirinae</taxon>
        <taxon>Acajnonavirus</taxon>
        <taxon>Acajnonavirus acj9</taxon>
    </lineage>
</organism>
<gene>
    <name evidence="1" type="ORF">Acj9p090</name>
</gene>
<evidence type="ECO:0000313" key="1">
    <source>
        <dbReference type="EMBL" id="ADG59990.1"/>
    </source>
</evidence>
<dbReference type="RefSeq" id="YP_004010227.1">
    <property type="nucleotide sequence ID" value="NC_014663.1"/>
</dbReference>
<protein>
    <submittedName>
        <fullName evidence="1">Uncharacterized protein</fullName>
    </submittedName>
</protein>
<name>E5EPM4_9CAUD</name>
<reference evidence="1 2" key="1">
    <citation type="journal article" date="2010" name="Virol. J.">
        <title>Genomes of the T4-related bacteriophages as windows on microbial genome evolution.</title>
        <authorList>
            <person name="Petrov V.M."/>
            <person name="Ratnayaka S."/>
            <person name="Nolan J.M."/>
            <person name="Miller E.S."/>
            <person name="Karam J.D."/>
        </authorList>
    </citation>
    <scope>NUCLEOTIDE SEQUENCE [LARGE SCALE GENOMIC DNA]</scope>
</reference>
<sequence length="106" mass="12244">MIDFKQLLADNPRFSKRAEMAALINEIELELKNKIEKNSDQGHWTVTRTSPMSIAALKEMHTFLCNEFVAKKLTQMRISFREEVDHGSGCYNPAAIEFSVYRADFE</sequence>
<keyword evidence="2" id="KW-1185">Reference proteome</keyword>
<evidence type="ECO:0000313" key="2">
    <source>
        <dbReference type="Proteomes" id="UP000008731"/>
    </source>
</evidence>
<dbReference type="EMBL" id="HM004124">
    <property type="protein sequence ID" value="ADG59990.1"/>
    <property type="molecule type" value="Genomic_DNA"/>
</dbReference>
<accession>E5EPM4</accession>
<dbReference type="KEGG" id="vg:9926524"/>
<proteinExistence type="predicted"/>